<dbReference type="PANTHER" id="PTHR30477">
    <property type="entry name" value="ABC-TRANSPORTER METAL-BINDING PROTEIN"/>
    <property type="match status" value="1"/>
</dbReference>
<reference evidence="9" key="1">
    <citation type="journal article" date="2019" name="Int. J. Syst. Evol. Microbiol.">
        <title>The Global Catalogue of Microorganisms (GCM) 10K type strain sequencing project: providing services to taxonomists for standard genome sequencing and annotation.</title>
        <authorList>
            <consortium name="The Broad Institute Genomics Platform"/>
            <consortium name="The Broad Institute Genome Sequencing Center for Infectious Disease"/>
            <person name="Wu L."/>
            <person name="Ma J."/>
        </authorList>
    </citation>
    <scope>NUCLEOTIDE SEQUENCE [LARGE SCALE GENOMIC DNA]</scope>
    <source>
        <strain evidence="9">KCTC 42182</strain>
    </source>
</reference>
<evidence type="ECO:0000256" key="2">
    <source>
        <dbReference type="ARBA" id="ARBA00008034"/>
    </source>
</evidence>
<dbReference type="Pfam" id="PF00950">
    <property type="entry name" value="ABC-3"/>
    <property type="match status" value="1"/>
</dbReference>
<evidence type="ECO:0000256" key="3">
    <source>
        <dbReference type="ARBA" id="ARBA00022692"/>
    </source>
</evidence>
<feature type="transmembrane region" description="Helical" evidence="7">
    <location>
        <begin position="231"/>
        <end position="252"/>
    </location>
</feature>
<organism evidence="8 9">
    <name type="scientific">Ferrovibrio xuzhouensis</name>
    <dbReference type="NCBI Taxonomy" id="1576914"/>
    <lineage>
        <taxon>Bacteria</taxon>
        <taxon>Pseudomonadati</taxon>
        <taxon>Pseudomonadota</taxon>
        <taxon>Alphaproteobacteria</taxon>
        <taxon>Rhodospirillales</taxon>
        <taxon>Rhodospirillaceae</taxon>
        <taxon>Ferrovibrio</taxon>
    </lineage>
</organism>
<dbReference type="Proteomes" id="UP001595711">
    <property type="component" value="Unassembled WGS sequence"/>
</dbReference>
<feature type="transmembrane region" description="Helical" evidence="7">
    <location>
        <begin position="264"/>
        <end position="283"/>
    </location>
</feature>
<feature type="transmembrane region" description="Helical" evidence="7">
    <location>
        <begin position="26"/>
        <end position="46"/>
    </location>
</feature>
<proteinExistence type="inferred from homology"/>
<evidence type="ECO:0000256" key="5">
    <source>
        <dbReference type="ARBA" id="ARBA00023136"/>
    </source>
</evidence>
<dbReference type="InterPro" id="IPR037294">
    <property type="entry name" value="ABC_BtuC-like"/>
</dbReference>
<keyword evidence="3 6" id="KW-0812">Transmembrane</keyword>
<dbReference type="SUPFAM" id="SSF81345">
    <property type="entry name" value="ABC transporter involved in vitamin B12 uptake, BtuC"/>
    <property type="match status" value="1"/>
</dbReference>
<gene>
    <name evidence="8" type="ORF">ACFOOQ_02180</name>
</gene>
<evidence type="ECO:0000313" key="9">
    <source>
        <dbReference type="Proteomes" id="UP001595711"/>
    </source>
</evidence>
<sequence>MSGGLHDMLYQFLLAPFADFAFMRRALVASFAMALGSAPIGVLLMLRRMSLFGEAMSHAILPGAAAGFLVAGFSLPAISIGGVVAGLVVALLAGAATRATDQREDAGVAAFYLMALALGVTLISTRGSAVDVMQLLFGSALAVDEPALLLMGGVSTVSLLVFAMIYRPVLVDGFDPDFLRDAHGGGALYHFIFLGLVVVNLVAAFQALGSLMAVGLMMLPALAARYWTRSLIGALVTASGIALLSGYCGLLVSFHADLPSGPAIVLFAGAAYLLSLVAGRQGLVRLWHERRHLEA</sequence>
<evidence type="ECO:0000256" key="7">
    <source>
        <dbReference type="SAM" id="Phobius"/>
    </source>
</evidence>
<evidence type="ECO:0000256" key="1">
    <source>
        <dbReference type="ARBA" id="ARBA00004141"/>
    </source>
</evidence>
<comment type="subcellular location">
    <subcellularLocation>
        <location evidence="6">Cell membrane</location>
        <topology evidence="6">Multi-pass membrane protein</topology>
    </subcellularLocation>
    <subcellularLocation>
        <location evidence="1">Membrane</location>
        <topology evidence="1">Multi-pass membrane protein</topology>
    </subcellularLocation>
</comment>
<dbReference type="InterPro" id="IPR001626">
    <property type="entry name" value="ABC_TroCD"/>
</dbReference>
<dbReference type="RefSeq" id="WP_379721114.1">
    <property type="nucleotide sequence ID" value="NZ_JBHRYJ010000001.1"/>
</dbReference>
<feature type="transmembrane region" description="Helical" evidence="7">
    <location>
        <begin position="186"/>
        <end position="219"/>
    </location>
</feature>
<name>A0ABV7VBI7_9PROT</name>
<keyword evidence="5 7" id="KW-0472">Membrane</keyword>
<evidence type="ECO:0000313" key="8">
    <source>
        <dbReference type="EMBL" id="MFC3674332.1"/>
    </source>
</evidence>
<keyword evidence="9" id="KW-1185">Reference proteome</keyword>
<feature type="transmembrane region" description="Helical" evidence="7">
    <location>
        <begin position="67"/>
        <end position="94"/>
    </location>
</feature>
<comment type="similarity">
    <text evidence="2 6">Belongs to the ABC-3 integral membrane protein family.</text>
</comment>
<dbReference type="PANTHER" id="PTHR30477:SF13">
    <property type="entry name" value="IRON TRANSPORT SYSTEM MEMBRANE PROTEIN HI_0360-RELATED"/>
    <property type="match status" value="1"/>
</dbReference>
<keyword evidence="6" id="KW-0813">Transport</keyword>
<dbReference type="EMBL" id="JBHRYJ010000001">
    <property type="protein sequence ID" value="MFC3674332.1"/>
    <property type="molecule type" value="Genomic_DNA"/>
</dbReference>
<feature type="transmembrane region" description="Helical" evidence="7">
    <location>
        <begin position="106"/>
        <end position="125"/>
    </location>
</feature>
<evidence type="ECO:0000256" key="6">
    <source>
        <dbReference type="RuleBase" id="RU003943"/>
    </source>
</evidence>
<keyword evidence="4 7" id="KW-1133">Transmembrane helix</keyword>
<accession>A0ABV7VBI7</accession>
<dbReference type="Gene3D" id="1.10.3470.10">
    <property type="entry name" value="ABC transporter involved in vitamin B12 uptake, BtuC"/>
    <property type="match status" value="1"/>
</dbReference>
<evidence type="ECO:0000256" key="4">
    <source>
        <dbReference type="ARBA" id="ARBA00022989"/>
    </source>
</evidence>
<comment type="caution">
    <text evidence="8">The sequence shown here is derived from an EMBL/GenBank/DDBJ whole genome shotgun (WGS) entry which is preliminary data.</text>
</comment>
<feature type="transmembrane region" description="Helical" evidence="7">
    <location>
        <begin position="146"/>
        <end position="166"/>
    </location>
</feature>
<protein>
    <submittedName>
        <fullName evidence="8">Metal ABC transporter permease</fullName>
    </submittedName>
</protein>